<reference evidence="1" key="1">
    <citation type="journal article" date="2022" name="Cell">
        <title>Design, construction, and in vivo augmentation of a complex gut microbiome.</title>
        <authorList>
            <person name="Cheng A.G."/>
            <person name="Ho P.Y."/>
            <person name="Aranda-Diaz A."/>
            <person name="Jain S."/>
            <person name="Yu F.B."/>
            <person name="Meng X."/>
            <person name="Wang M."/>
            <person name="Iakiviak M."/>
            <person name="Nagashima K."/>
            <person name="Zhao A."/>
            <person name="Murugkar P."/>
            <person name="Patil A."/>
            <person name="Atabakhsh K."/>
            <person name="Weakley A."/>
            <person name="Yan J."/>
            <person name="Brumbaugh A.R."/>
            <person name="Higginbottom S."/>
            <person name="Dimas A."/>
            <person name="Shiver A.L."/>
            <person name="Deutschbauer A."/>
            <person name="Neff N."/>
            <person name="Sonnenburg J.L."/>
            <person name="Huang K.C."/>
            <person name="Fischbach M.A."/>
        </authorList>
    </citation>
    <scope>NUCLEOTIDE SEQUENCE</scope>
    <source>
        <strain evidence="1">AP11</strain>
    </source>
</reference>
<dbReference type="RefSeq" id="WP_019244870.1">
    <property type="nucleotide sequence ID" value="NZ_CAPH01000004.1"/>
</dbReference>
<evidence type="ECO:0000313" key="1">
    <source>
        <dbReference type="EMBL" id="UWN57708.1"/>
    </source>
</evidence>
<dbReference type="Proteomes" id="UP001059295">
    <property type="component" value="Chromosome"/>
</dbReference>
<protein>
    <recommendedName>
        <fullName evidence="3">Transposase</fullName>
    </recommendedName>
</protein>
<keyword evidence="2" id="KW-1185">Reference proteome</keyword>
<evidence type="ECO:0000313" key="2">
    <source>
        <dbReference type="Proteomes" id="UP001059295"/>
    </source>
</evidence>
<name>A0ABY5V1G8_9BACT</name>
<gene>
    <name evidence="1" type="ORF">NQ491_02710</name>
</gene>
<organism evidence="1 2">
    <name type="scientific">Alistipes ihumii AP11</name>
    <dbReference type="NCBI Taxonomy" id="1211813"/>
    <lineage>
        <taxon>Bacteria</taxon>
        <taxon>Pseudomonadati</taxon>
        <taxon>Bacteroidota</taxon>
        <taxon>Bacteroidia</taxon>
        <taxon>Bacteroidales</taxon>
        <taxon>Rikenellaceae</taxon>
        <taxon>Alistipes</taxon>
    </lineage>
</organism>
<dbReference type="EMBL" id="CP102294">
    <property type="protein sequence ID" value="UWN57708.1"/>
    <property type="molecule type" value="Genomic_DNA"/>
</dbReference>
<dbReference type="GeneID" id="82890610"/>
<evidence type="ECO:0008006" key="3">
    <source>
        <dbReference type="Google" id="ProtNLM"/>
    </source>
</evidence>
<sequence length="86" mass="10519">MAIRRSYLIRIREVQQFALRYYEKGRHDKCFKQVWKKYVFPRFGINYNTFLRYMKTDVDKLLGQAEKQKEEACISVYEQADLQTEP</sequence>
<proteinExistence type="predicted"/>
<accession>A0ABY5V1G8</accession>